<feature type="region of interest" description="Disordered" evidence="1">
    <location>
        <begin position="1"/>
        <end position="24"/>
    </location>
</feature>
<organism evidence="2">
    <name type="scientific">marine sediment metagenome</name>
    <dbReference type="NCBI Taxonomy" id="412755"/>
    <lineage>
        <taxon>unclassified sequences</taxon>
        <taxon>metagenomes</taxon>
        <taxon>ecological metagenomes</taxon>
    </lineage>
</organism>
<reference evidence="2" key="1">
    <citation type="journal article" date="2014" name="Front. Microbiol.">
        <title>High frequency of phylogenetically diverse reductive dehalogenase-homologous genes in deep subseafloor sedimentary metagenomes.</title>
        <authorList>
            <person name="Kawai M."/>
            <person name="Futagami T."/>
            <person name="Toyoda A."/>
            <person name="Takaki Y."/>
            <person name="Nishi S."/>
            <person name="Hori S."/>
            <person name="Arai W."/>
            <person name="Tsubouchi T."/>
            <person name="Morono Y."/>
            <person name="Uchiyama I."/>
            <person name="Ito T."/>
            <person name="Fujiyama A."/>
            <person name="Inagaki F."/>
            <person name="Takami H."/>
        </authorList>
    </citation>
    <scope>NUCLEOTIDE SEQUENCE</scope>
    <source>
        <strain evidence="2">Expedition CK06-06</strain>
    </source>
</reference>
<feature type="region of interest" description="Disordered" evidence="1">
    <location>
        <begin position="45"/>
        <end position="68"/>
    </location>
</feature>
<dbReference type="AlphaFoldDB" id="X1FHS6"/>
<evidence type="ECO:0000313" key="2">
    <source>
        <dbReference type="EMBL" id="GAH32065.1"/>
    </source>
</evidence>
<protein>
    <submittedName>
        <fullName evidence="2">Uncharacterized protein</fullName>
    </submittedName>
</protein>
<proteinExistence type="predicted"/>
<dbReference type="EMBL" id="BARU01010315">
    <property type="protein sequence ID" value="GAH32065.1"/>
    <property type="molecule type" value="Genomic_DNA"/>
</dbReference>
<comment type="caution">
    <text evidence="2">The sequence shown here is derived from an EMBL/GenBank/DDBJ whole genome shotgun (WGS) entry which is preliminary data.</text>
</comment>
<evidence type="ECO:0000256" key="1">
    <source>
        <dbReference type="SAM" id="MobiDB-lite"/>
    </source>
</evidence>
<feature type="compositionally biased region" description="Low complexity" evidence="1">
    <location>
        <begin position="14"/>
        <end position="24"/>
    </location>
</feature>
<name>X1FHS6_9ZZZZ</name>
<accession>X1FHS6</accession>
<sequence>MGCGADYSQAGEQSSSYGDYSSSSASDRALGLQYASNREAFVAYGRSSSSTREAVSADTLADQTAGYK</sequence>
<gene>
    <name evidence="2" type="ORF">S03H2_19700</name>
</gene>